<dbReference type="OrthoDB" id="2116590at2759"/>
<dbReference type="AlphaFoldDB" id="A0A5M9MRE8"/>
<evidence type="ECO:0008006" key="3">
    <source>
        <dbReference type="Google" id="ProtNLM"/>
    </source>
</evidence>
<organism evidence="1 2">
    <name type="scientific">Aspergillus tanneri</name>
    <dbReference type="NCBI Taxonomy" id="1220188"/>
    <lineage>
        <taxon>Eukaryota</taxon>
        <taxon>Fungi</taxon>
        <taxon>Dikarya</taxon>
        <taxon>Ascomycota</taxon>
        <taxon>Pezizomycotina</taxon>
        <taxon>Eurotiomycetes</taxon>
        <taxon>Eurotiomycetidae</taxon>
        <taxon>Eurotiales</taxon>
        <taxon>Aspergillaceae</taxon>
        <taxon>Aspergillus</taxon>
        <taxon>Aspergillus subgen. Circumdati</taxon>
    </lineage>
</organism>
<dbReference type="RefSeq" id="XP_033427231.1">
    <property type="nucleotide sequence ID" value="XM_033571199.1"/>
</dbReference>
<dbReference type="InterPro" id="IPR029063">
    <property type="entry name" value="SAM-dependent_MTases_sf"/>
</dbReference>
<dbReference type="VEuPathDB" id="FungiDB:EYZ11_011370"/>
<gene>
    <name evidence="1" type="ORF">ATNIH1004_006572</name>
</gene>
<comment type="caution">
    <text evidence="1">The sequence shown here is derived from an EMBL/GenBank/DDBJ whole genome shotgun (WGS) entry which is preliminary data.</text>
</comment>
<accession>A0A5M9MRE8</accession>
<dbReference type="Gene3D" id="3.40.50.150">
    <property type="entry name" value="Vaccinia Virus protein VP39"/>
    <property type="match status" value="1"/>
</dbReference>
<dbReference type="EMBL" id="QUQM01000004">
    <property type="protein sequence ID" value="KAA8647870.1"/>
    <property type="molecule type" value="Genomic_DNA"/>
</dbReference>
<dbReference type="SUPFAM" id="SSF53335">
    <property type="entry name" value="S-adenosyl-L-methionine-dependent methyltransferases"/>
    <property type="match status" value="1"/>
</dbReference>
<sequence length="325" mass="35328">MVRISVASNGTANLARKDGVYGKHNDEMHTNVRTLEVDFELFFGIVPSNVNKSFSLTLSEQSYLPKVDNPRADWAVIAAFNSFQAYQRGQLGKVQRFATIGTGSGTDMIAALETFPDLEFGAMTDLHQSVVNAAKRNVLNATEKSAPCRAVAKSIYASAGDLLLPLSGQEAFDLIYESLVDGQMSSTFIGDRTADRVPAHVSEALLDLHYICLYQARVTRLIKPSGAILSSMGGRVPVQSMLDMADAAGYSGRVVSLAWKIQSEPETVISEYAENQRKGSGKIEQNLHHHRLDAEAALEQHYAGIEIGHTVYVMASVLKGASNFV</sequence>
<evidence type="ECO:0000313" key="2">
    <source>
        <dbReference type="Proteomes" id="UP000324241"/>
    </source>
</evidence>
<reference evidence="1 2" key="1">
    <citation type="submission" date="2019-08" db="EMBL/GenBank/DDBJ databases">
        <title>The genome sequence of a newly discovered highly antifungal drug resistant Aspergillus species, Aspergillus tanneri NIH 1004.</title>
        <authorList>
            <person name="Mounaud S."/>
            <person name="Singh I."/>
            <person name="Joardar V."/>
            <person name="Pakala S."/>
            <person name="Pakala S."/>
            <person name="Venepally P."/>
            <person name="Chung J.K."/>
            <person name="Losada L."/>
            <person name="Nierman W.C."/>
        </authorList>
    </citation>
    <scope>NUCLEOTIDE SEQUENCE [LARGE SCALE GENOMIC DNA]</scope>
    <source>
        <strain evidence="1 2">NIH1004</strain>
    </source>
</reference>
<proteinExistence type="predicted"/>
<evidence type="ECO:0000313" key="1">
    <source>
        <dbReference type="EMBL" id="KAA8647870.1"/>
    </source>
</evidence>
<dbReference type="GeneID" id="54329274"/>
<protein>
    <recommendedName>
        <fullName evidence="3">Methyltransferase domain-containing protein</fullName>
    </recommendedName>
</protein>
<name>A0A5M9MRE8_9EURO</name>
<dbReference type="Proteomes" id="UP000324241">
    <property type="component" value="Unassembled WGS sequence"/>
</dbReference>